<reference evidence="1 2" key="1">
    <citation type="submission" date="2017-01" db="EMBL/GenBank/DDBJ databases">
        <title>The cable genome- insights into the physiology and evolution of filamentous bacteria capable of sulfide oxidation via long distance electron transfer.</title>
        <authorList>
            <person name="Schreiber L."/>
            <person name="Bjerg J.T."/>
            <person name="Boggild A."/>
            <person name="Van De Vossenberg J."/>
            <person name="Meysman F."/>
            <person name="Nielsen L.P."/>
            <person name="Schramm A."/>
            <person name="Kjeldsen K.U."/>
        </authorList>
    </citation>
    <scope>NUCLEOTIDE SEQUENCE [LARGE SCALE GENOMIC DNA]</scope>
    <source>
        <strain evidence="1">MCF</strain>
    </source>
</reference>
<comment type="caution">
    <text evidence="1">The sequence shown here is derived from an EMBL/GenBank/DDBJ whole genome shotgun (WGS) entry which is preliminary data.</text>
</comment>
<organism evidence="1 2">
    <name type="scientific">Candidatus Electrothrix aarhusensis</name>
    <dbReference type="NCBI Taxonomy" id="1859131"/>
    <lineage>
        <taxon>Bacteria</taxon>
        <taxon>Pseudomonadati</taxon>
        <taxon>Thermodesulfobacteriota</taxon>
        <taxon>Desulfobulbia</taxon>
        <taxon>Desulfobulbales</taxon>
        <taxon>Desulfobulbaceae</taxon>
        <taxon>Candidatus Electrothrix</taxon>
    </lineage>
</organism>
<keyword evidence="2" id="KW-1185">Reference proteome</keyword>
<protein>
    <submittedName>
        <fullName evidence="1">Uncharacterized protein</fullName>
    </submittedName>
</protein>
<evidence type="ECO:0000313" key="2">
    <source>
        <dbReference type="Proteomes" id="UP000287853"/>
    </source>
</evidence>
<gene>
    <name evidence="1" type="ORF">H206_01726</name>
</gene>
<dbReference type="EMBL" id="MTKO01000075">
    <property type="protein sequence ID" value="RWX45637.1"/>
    <property type="molecule type" value="Genomic_DNA"/>
</dbReference>
<dbReference type="AlphaFoldDB" id="A0A3S3R6Q1"/>
<evidence type="ECO:0000313" key="1">
    <source>
        <dbReference type="EMBL" id="RWX45637.1"/>
    </source>
</evidence>
<proteinExistence type="predicted"/>
<name>A0A3S3R6Q1_9BACT</name>
<dbReference type="Proteomes" id="UP000287853">
    <property type="component" value="Unassembled WGS sequence"/>
</dbReference>
<accession>A0A3S3R6Q1</accession>
<sequence length="153" mass="17414">MSLKEYELFHGVVLARLVRRDKPVTLRLIETNTTESWSVYRINDVNIFFKHSSNPRNLIKGGISWTFSFTKSQLEQINTSTELALICGSKDTKSKKMEICFIEQKEVSRLLSKSSKSITAHLKPNKSFRVSSSAIADKVIISRSAIEKYEVPS</sequence>